<dbReference type="STRING" id="570521.SAMN04488508_101174"/>
<evidence type="ECO:0000313" key="6">
    <source>
        <dbReference type="Proteomes" id="UP000184432"/>
    </source>
</evidence>
<dbReference type="OrthoDB" id="2666928at2"/>
<dbReference type="Gene3D" id="1.10.10.60">
    <property type="entry name" value="Homeodomain-like"/>
    <property type="match status" value="1"/>
</dbReference>
<dbReference type="AlphaFoldDB" id="A0A1M6A9M7"/>
<dbReference type="PANTHER" id="PTHR43280">
    <property type="entry name" value="ARAC-FAMILY TRANSCRIPTIONAL REGULATOR"/>
    <property type="match status" value="1"/>
</dbReference>
<proteinExistence type="predicted"/>
<dbReference type="SMART" id="SM00342">
    <property type="entry name" value="HTH_ARAC"/>
    <property type="match status" value="1"/>
</dbReference>
<sequence>MKFTGSTEEFIYLDTIDHTSCEVLKQKVKSSLTVLWFKSDENILRIDGEEVAFQKDQIVFLTEFHHLEPVKIVTIRVLRFNRSFYCVLDHDSDVGCKGVLFFGAAQLPVVSISSEELYKFNTVWEMFVLEINSRDKLQQESLQVMLKRFLILCVRLYTQEKQYPNEKKEINLIREYNFLIEQYFKSKHTVKEYASLLHKSPKTLSNIFSRSGFKSPLFYIQERILLEARRQLLHSNKSVKEIAFELGYEDLQTFSRFFKKHQGSSPTEYKKDLKMSSVA</sequence>
<evidence type="ECO:0000256" key="3">
    <source>
        <dbReference type="ARBA" id="ARBA00023163"/>
    </source>
</evidence>
<keyword evidence="3" id="KW-0804">Transcription</keyword>
<dbReference type="PRINTS" id="PR00032">
    <property type="entry name" value="HTHARAC"/>
</dbReference>
<evidence type="ECO:0000313" key="5">
    <source>
        <dbReference type="EMBL" id="SHI33149.1"/>
    </source>
</evidence>
<name>A0A1M6A9M7_9FLAO</name>
<protein>
    <submittedName>
        <fullName evidence="5">AraC-type DNA-binding protein</fullName>
    </submittedName>
</protein>
<accession>A0A1M6A9M7</accession>
<dbReference type="GO" id="GO:0043565">
    <property type="term" value="F:sequence-specific DNA binding"/>
    <property type="evidence" value="ECO:0007669"/>
    <property type="project" value="InterPro"/>
</dbReference>
<keyword evidence="6" id="KW-1185">Reference proteome</keyword>
<keyword evidence="1" id="KW-0805">Transcription regulation</keyword>
<dbReference type="EMBL" id="FQYP01000001">
    <property type="protein sequence ID" value="SHI33149.1"/>
    <property type="molecule type" value="Genomic_DNA"/>
</dbReference>
<dbReference type="InterPro" id="IPR018060">
    <property type="entry name" value="HTH_AraC"/>
</dbReference>
<dbReference type="RefSeq" id="WP_073312630.1">
    <property type="nucleotide sequence ID" value="NZ_FQYP01000001.1"/>
</dbReference>
<dbReference type="Pfam" id="PF12833">
    <property type="entry name" value="HTH_18"/>
    <property type="match status" value="1"/>
</dbReference>
<dbReference type="InterPro" id="IPR009057">
    <property type="entry name" value="Homeodomain-like_sf"/>
</dbReference>
<dbReference type="GO" id="GO:0003700">
    <property type="term" value="F:DNA-binding transcription factor activity"/>
    <property type="evidence" value="ECO:0007669"/>
    <property type="project" value="InterPro"/>
</dbReference>
<dbReference type="PANTHER" id="PTHR43280:SF32">
    <property type="entry name" value="TRANSCRIPTIONAL REGULATORY PROTEIN"/>
    <property type="match status" value="1"/>
</dbReference>
<dbReference type="Proteomes" id="UP000184432">
    <property type="component" value="Unassembled WGS sequence"/>
</dbReference>
<dbReference type="PROSITE" id="PS01124">
    <property type="entry name" value="HTH_ARAC_FAMILY_2"/>
    <property type="match status" value="1"/>
</dbReference>
<dbReference type="InterPro" id="IPR020449">
    <property type="entry name" value="Tscrpt_reg_AraC-type_HTH"/>
</dbReference>
<evidence type="ECO:0000256" key="1">
    <source>
        <dbReference type="ARBA" id="ARBA00023015"/>
    </source>
</evidence>
<dbReference type="SUPFAM" id="SSF46689">
    <property type="entry name" value="Homeodomain-like"/>
    <property type="match status" value="1"/>
</dbReference>
<reference evidence="6" key="1">
    <citation type="submission" date="2016-11" db="EMBL/GenBank/DDBJ databases">
        <authorList>
            <person name="Varghese N."/>
            <person name="Submissions S."/>
        </authorList>
    </citation>
    <scope>NUCLEOTIDE SEQUENCE [LARGE SCALE GENOMIC DNA]</scope>
    <source>
        <strain evidence="6">DSM 22623</strain>
    </source>
</reference>
<evidence type="ECO:0000256" key="2">
    <source>
        <dbReference type="ARBA" id="ARBA00023125"/>
    </source>
</evidence>
<evidence type="ECO:0000259" key="4">
    <source>
        <dbReference type="PROSITE" id="PS01124"/>
    </source>
</evidence>
<feature type="domain" description="HTH araC/xylS-type" evidence="4">
    <location>
        <begin position="174"/>
        <end position="272"/>
    </location>
</feature>
<organism evidence="5 6">
    <name type="scientific">Aquimarina spongiae</name>
    <dbReference type="NCBI Taxonomy" id="570521"/>
    <lineage>
        <taxon>Bacteria</taxon>
        <taxon>Pseudomonadati</taxon>
        <taxon>Bacteroidota</taxon>
        <taxon>Flavobacteriia</taxon>
        <taxon>Flavobacteriales</taxon>
        <taxon>Flavobacteriaceae</taxon>
        <taxon>Aquimarina</taxon>
    </lineage>
</organism>
<keyword evidence="2 5" id="KW-0238">DNA-binding</keyword>
<gene>
    <name evidence="5" type="ORF">SAMN04488508_101174</name>
</gene>